<dbReference type="InterPro" id="IPR036861">
    <property type="entry name" value="Endochitinase-like_sf"/>
</dbReference>
<evidence type="ECO:0000313" key="3">
    <source>
        <dbReference type="Proteomes" id="UP001152320"/>
    </source>
</evidence>
<dbReference type="AlphaFoldDB" id="A0A9Q1BS63"/>
<proteinExistence type="predicted"/>
<accession>A0A9Q1BS63</accession>
<protein>
    <recommendedName>
        <fullName evidence="4">Chitin-binding type-1 domain-containing protein</fullName>
    </recommendedName>
</protein>
<keyword evidence="3" id="KW-1185">Reference proteome</keyword>
<dbReference type="GO" id="GO:0008061">
    <property type="term" value="F:chitin binding"/>
    <property type="evidence" value="ECO:0007669"/>
    <property type="project" value="UniProtKB-KW"/>
</dbReference>
<dbReference type="OrthoDB" id="10059218at2759"/>
<organism evidence="2 3">
    <name type="scientific">Holothuria leucospilota</name>
    <name type="common">Black long sea cucumber</name>
    <name type="synonym">Mertensiothuria leucospilota</name>
    <dbReference type="NCBI Taxonomy" id="206669"/>
    <lineage>
        <taxon>Eukaryota</taxon>
        <taxon>Metazoa</taxon>
        <taxon>Echinodermata</taxon>
        <taxon>Eleutherozoa</taxon>
        <taxon>Echinozoa</taxon>
        <taxon>Holothuroidea</taxon>
        <taxon>Aspidochirotacea</taxon>
        <taxon>Aspidochirotida</taxon>
        <taxon>Holothuriidae</taxon>
        <taxon>Holothuria</taxon>
    </lineage>
</organism>
<evidence type="ECO:0008006" key="4">
    <source>
        <dbReference type="Google" id="ProtNLM"/>
    </source>
</evidence>
<gene>
    <name evidence="2" type="ORF">HOLleu_25102</name>
</gene>
<name>A0A9Q1BS63_HOLLE</name>
<keyword evidence="1" id="KW-0147">Chitin-binding</keyword>
<comment type="caution">
    <text evidence="2">The sequence shown here is derived from an EMBL/GenBank/DDBJ whole genome shotgun (WGS) entry which is preliminary data.</text>
</comment>
<reference evidence="2" key="1">
    <citation type="submission" date="2021-10" db="EMBL/GenBank/DDBJ databases">
        <title>Tropical sea cucumber genome reveals ecological adaptation and Cuvierian tubules defense mechanism.</title>
        <authorList>
            <person name="Chen T."/>
        </authorList>
    </citation>
    <scope>NUCLEOTIDE SEQUENCE</scope>
    <source>
        <strain evidence="2">Nanhai2018</strain>
        <tissue evidence="2">Muscle</tissue>
    </source>
</reference>
<dbReference type="Gene3D" id="3.30.60.10">
    <property type="entry name" value="Endochitinase-like"/>
    <property type="match status" value="1"/>
</dbReference>
<evidence type="ECO:0000256" key="1">
    <source>
        <dbReference type="ARBA" id="ARBA00022669"/>
    </source>
</evidence>
<dbReference type="EMBL" id="JAIZAY010000012">
    <property type="protein sequence ID" value="KAJ8031792.1"/>
    <property type="molecule type" value="Genomic_DNA"/>
</dbReference>
<dbReference type="Proteomes" id="UP001152320">
    <property type="component" value="Chromosome 12"/>
</dbReference>
<evidence type="ECO:0000313" key="2">
    <source>
        <dbReference type="EMBL" id="KAJ8031792.1"/>
    </source>
</evidence>
<sequence length="131" mass="14208">MKTLPLVLEGSREFDGKKALFVPTSTLETVLSVKNTFGLIFQSHIIHLEGDGPETTFDRGATSEATTDAAVLLKPYRNDFRCGPNYIAPNGDAAICNGDSPNHCCSPSGWCDQTSAHCDCFGCIDYSQTKR</sequence>